<evidence type="ECO:0000313" key="2">
    <source>
        <dbReference type="Proteomes" id="UP000317369"/>
    </source>
</evidence>
<dbReference type="RefSeq" id="WP_145078754.1">
    <property type="nucleotide sequence ID" value="NZ_CP036425.1"/>
</dbReference>
<name>A0A517YWQ3_9BACT</name>
<dbReference type="Proteomes" id="UP000317369">
    <property type="component" value="Chromosome"/>
</dbReference>
<organism evidence="1 2">
    <name type="scientific">Poriferisphaera corsica</name>
    <dbReference type="NCBI Taxonomy" id="2528020"/>
    <lineage>
        <taxon>Bacteria</taxon>
        <taxon>Pseudomonadati</taxon>
        <taxon>Planctomycetota</taxon>
        <taxon>Phycisphaerae</taxon>
        <taxon>Phycisphaerales</taxon>
        <taxon>Phycisphaeraceae</taxon>
        <taxon>Poriferisphaera</taxon>
    </lineage>
</organism>
<keyword evidence="2" id="KW-1185">Reference proteome</keyword>
<reference evidence="1 2" key="1">
    <citation type="submission" date="2019-02" db="EMBL/GenBank/DDBJ databases">
        <title>Deep-cultivation of Planctomycetes and their phenomic and genomic characterization uncovers novel biology.</title>
        <authorList>
            <person name="Wiegand S."/>
            <person name="Jogler M."/>
            <person name="Boedeker C."/>
            <person name="Pinto D."/>
            <person name="Vollmers J."/>
            <person name="Rivas-Marin E."/>
            <person name="Kohn T."/>
            <person name="Peeters S.H."/>
            <person name="Heuer A."/>
            <person name="Rast P."/>
            <person name="Oberbeckmann S."/>
            <person name="Bunk B."/>
            <person name="Jeske O."/>
            <person name="Meyerdierks A."/>
            <person name="Storesund J.E."/>
            <person name="Kallscheuer N."/>
            <person name="Luecker S."/>
            <person name="Lage O.M."/>
            <person name="Pohl T."/>
            <person name="Merkel B.J."/>
            <person name="Hornburger P."/>
            <person name="Mueller R.-W."/>
            <person name="Bruemmer F."/>
            <person name="Labrenz M."/>
            <person name="Spormann A.M."/>
            <person name="Op den Camp H."/>
            <person name="Overmann J."/>
            <person name="Amann R."/>
            <person name="Jetten M.S.M."/>
            <person name="Mascher T."/>
            <person name="Medema M.H."/>
            <person name="Devos D.P."/>
            <person name="Kaster A.-K."/>
            <person name="Ovreas L."/>
            <person name="Rohde M."/>
            <person name="Galperin M.Y."/>
            <person name="Jogler C."/>
        </authorList>
    </citation>
    <scope>NUCLEOTIDE SEQUENCE [LARGE SCALE GENOMIC DNA]</scope>
    <source>
        <strain evidence="1 2">KS4</strain>
    </source>
</reference>
<dbReference type="EMBL" id="CP036425">
    <property type="protein sequence ID" value="QDU34632.1"/>
    <property type="molecule type" value="Genomic_DNA"/>
</dbReference>
<dbReference type="AlphaFoldDB" id="A0A517YWQ3"/>
<evidence type="ECO:0000313" key="1">
    <source>
        <dbReference type="EMBL" id="QDU34632.1"/>
    </source>
</evidence>
<protein>
    <submittedName>
        <fullName evidence="1">Uncharacterized protein</fullName>
    </submittedName>
</protein>
<dbReference type="KEGG" id="pcor:KS4_27030"/>
<sequence>MNQQINIGTSNPRSFKDHKQLARLDLCKISQTQQAHEKTPKSEQERFKQSYIECIRQDILEGCYENERKLSIAIDRLIADLQ</sequence>
<accession>A0A517YWQ3</accession>
<gene>
    <name evidence="1" type="ORF">KS4_27030</name>
</gene>
<proteinExistence type="predicted"/>